<reference evidence="2" key="1">
    <citation type="submission" date="2021-01" db="EMBL/GenBank/DDBJ databases">
        <title>Whole genome shotgun sequence of Planotetraspora silvatica NBRC 100141.</title>
        <authorList>
            <person name="Komaki H."/>
            <person name="Tamura T."/>
        </authorList>
    </citation>
    <scope>NUCLEOTIDE SEQUENCE</scope>
    <source>
        <strain evidence="2">NBRC 100141</strain>
    </source>
</reference>
<keyword evidence="1" id="KW-0472">Membrane</keyword>
<gene>
    <name evidence="2" type="ORF">Psi02_76990</name>
</gene>
<organism evidence="2 3">
    <name type="scientific">Planotetraspora silvatica</name>
    <dbReference type="NCBI Taxonomy" id="234614"/>
    <lineage>
        <taxon>Bacteria</taxon>
        <taxon>Bacillati</taxon>
        <taxon>Actinomycetota</taxon>
        <taxon>Actinomycetes</taxon>
        <taxon>Streptosporangiales</taxon>
        <taxon>Streptosporangiaceae</taxon>
        <taxon>Planotetraspora</taxon>
    </lineage>
</organism>
<evidence type="ECO:0000313" key="3">
    <source>
        <dbReference type="Proteomes" id="UP000644610"/>
    </source>
</evidence>
<feature type="transmembrane region" description="Helical" evidence="1">
    <location>
        <begin position="38"/>
        <end position="57"/>
    </location>
</feature>
<sequence length="62" mass="6735">MIKRMLRIATASFFSLGILFLLLGMIPANEPGGGDGSFRLQMATVFMLAAIVTAVLYRGEKK</sequence>
<protein>
    <submittedName>
        <fullName evidence="2">Uncharacterized protein</fullName>
    </submittedName>
</protein>
<dbReference type="AlphaFoldDB" id="A0A8J3XSL6"/>
<comment type="caution">
    <text evidence="2">The sequence shown here is derived from an EMBL/GenBank/DDBJ whole genome shotgun (WGS) entry which is preliminary data.</text>
</comment>
<keyword evidence="1" id="KW-0812">Transmembrane</keyword>
<evidence type="ECO:0000256" key="1">
    <source>
        <dbReference type="SAM" id="Phobius"/>
    </source>
</evidence>
<dbReference type="Proteomes" id="UP000644610">
    <property type="component" value="Unassembled WGS sequence"/>
</dbReference>
<name>A0A8J3XSL6_9ACTN</name>
<dbReference type="EMBL" id="BOOQ01000065">
    <property type="protein sequence ID" value="GII51275.1"/>
    <property type="molecule type" value="Genomic_DNA"/>
</dbReference>
<evidence type="ECO:0000313" key="2">
    <source>
        <dbReference type="EMBL" id="GII51275.1"/>
    </source>
</evidence>
<keyword evidence="1" id="KW-1133">Transmembrane helix</keyword>
<accession>A0A8J3XSL6</accession>
<proteinExistence type="predicted"/>
<keyword evidence="3" id="KW-1185">Reference proteome</keyword>